<evidence type="ECO:0000313" key="5">
    <source>
        <dbReference type="Proteomes" id="UP000646211"/>
    </source>
</evidence>
<feature type="binding site" evidence="3">
    <location>
        <position position="120"/>
    </location>
    <ligand>
        <name>a divalent metal cation</name>
        <dbReference type="ChEBI" id="CHEBI:60240"/>
    </ligand>
</feature>
<evidence type="ECO:0000256" key="2">
    <source>
        <dbReference type="ARBA" id="ARBA00022723"/>
    </source>
</evidence>
<comment type="caution">
    <text evidence="4">The sequence shown here is derived from an EMBL/GenBank/DDBJ whole genome shotgun (WGS) entry which is preliminary data.</text>
</comment>
<accession>A0A930Y034</accession>
<sequence>MKKESYLKQIRYESWANNMVIDAFSKATFPLERTHQIISHNLNAFSIWLKRIKDEEVTLKLWDLHTVDELSLLNLNLYSDWSAYICTLDDTDFERKIHFTFMGKKASISIEDLIIHLVNHSSYHRGQVILQLKGKLPALPLSTYIAFATNIETD</sequence>
<organism evidence="4 5">
    <name type="scientific">Flavobacterium soyangense</name>
    <dbReference type="NCBI Taxonomy" id="2023265"/>
    <lineage>
        <taxon>Bacteria</taxon>
        <taxon>Pseudomonadati</taxon>
        <taxon>Bacteroidota</taxon>
        <taxon>Flavobacteriia</taxon>
        <taxon>Flavobacteriales</taxon>
        <taxon>Flavobacteriaceae</taxon>
        <taxon>Flavobacterium</taxon>
    </lineage>
</organism>
<dbReference type="AlphaFoldDB" id="A0A930Y034"/>
<protein>
    <submittedName>
        <fullName evidence="4">DinB family protein</fullName>
    </submittedName>
</protein>
<dbReference type="RefSeq" id="WP_194311326.1">
    <property type="nucleotide sequence ID" value="NZ_JADHEC010000008.1"/>
</dbReference>
<dbReference type="SUPFAM" id="SSF109854">
    <property type="entry name" value="DinB/YfiT-like putative metalloenzymes"/>
    <property type="match status" value="1"/>
</dbReference>
<dbReference type="Proteomes" id="UP000646211">
    <property type="component" value="Unassembled WGS sequence"/>
</dbReference>
<reference evidence="4" key="1">
    <citation type="submission" date="2020-11" db="EMBL/GenBank/DDBJ databases">
        <title>Genome of Flavobacterium soyangense.</title>
        <authorList>
            <person name="Liu Q."/>
            <person name="Xin Y.-H."/>
        </authorList>
    </citation>
    <scope>NUCLEOTIDE SEQUENCE</scope>
    <source>
        <strain evidence="4">CGMCC 1.13493</strain>
    </source>
</reference>
<dbReference type="InterPro" id="IPR034660">
    <property type="entry name" value="DinB/YfiT-like"/>
</dbReference>
<dbReference type="GO" id="GO:0046872">
    <property type="term" value="F:metal ion binding"/>
    <property type="evidence" value="ECO:0007669"/>
    <property type="project" value="UniProtKB-KW"/>
</dbReference>
<keyword evidence="5" id="KW-1185">Reference proteome</keyword>
<feature type="binding site" evidence="3">
    <location>
        <position position="40"/>
    </location>
    <ligand>
        <name>a divalent metal cation</name>
        <dbReference type="ChEBI" id="CHEBI:60240"/>
    </ligand>
</feature>
<evidence type="ECO:0000256" key="1">
    <source>
        <dbReference type="ARBA" id="ARBA00008635"/>
    </source>
</evidence>
<dbReference type="Pfam" id="PF05163">
    <property type="entry name" value="DinB"/>
    <property type="match status" value="1"/>
</dbReference>
<keyword evidence="2 3" id="KW-0479">Metal-binding</keyword>
<comment type="similarity">
    <text evidence="1">Belongs to the DinB family.</text>
</comment>
<gene>
    <name evidence="4" type="ORF">IR213_05585</name>
</gene>
<evidence type="ECO:0000256" key="3">
    <source>
        <dbReference type="PIRSR" id="PIRSR607837-1"/>
    </source>
</evidence>
<evidence type="ECO:0000313" key="4">
    <source>
        <dbReference type="EMBL" id="MBF2708064.1"/>
    </source>
</evidence>
<proteinExistence type="inferred from homology"/>
<feature type="binding site" evidence="3">
    <location>
        <position position="124"/>
    </location>
    <ligand>
        <name>a divalent metal cation</name>
        <dbReference type="ChEBI" id="CHEBI:60240"/>
    </ligand>
</feature>
<dbReference type="EMBL" id="JADHEC010000008">
    <property type="protein sequence ID" value="MBF2708064.1"/>
    <property type="molecule type" value="Genomic_DNA"/>
</dbReference>
<dbReference type="Gene3D" id="1.20.120.450">
    <property type="entry name" value="dinb family like domain"/>
    <property type="match status" value="1"/>
</dbReference>
<name>A0A930Y034_9FLAO</name>
<dbReference type="InterPro" id="IPR007837">
    <property type="entry name" value="DinB"/>
</dbReference>